<feature type="region of interest" description="Disordered" evidence="1">
    <location>
        <begin position="1"/>
        <end position="33"/>
    </location>
</feature>
<proteinExistence type="predicted"/>
<keyword evidence="3" id="KW-1185">Reference proteome</keyword>
<comment type="caution">
    <text evidence="2">The sequence shown here is derived from an EMBL/GenBank/DDBJ whole genome shotgun (WGS) entry which is preliminary data.</text>
</comment>
<evidence type="ECO:0000256" key="1">
    <source>
        <dbReference type="SAM" id="MobiDB-lite"/>
    </source>
</evidence>
<dbReference type="Proteomes" id="UP001595833">
    <property type="component" value="Unassembled WGS sequence"/>
</dbReference>
<gene>
    <name evidence="2" type="ORF">ACFPFM_39805</name>
</gene>
<dbReference type="EMBL" id="JBHSJB010000050">
    <property type="protein sequence ID" value="MFC5059896.1"/>
    <property type="molecule type" value="Genomic_DNA"/>
</dbReference>
<protein>
    <submittedName>
        <fullName evidence="2">Uncharacterized protein</fullName>
    </submittedName>
</protein>
<organism evidence="2 3">
    <name type="scientific">Saccharothrix xinjiangensis</name>
    <dbReference type="NCBI Taxonomy" id="204798"/>
    <lineage>
        <taxon>Bacteria</taxon>
        <taxon>Bacillati</taxon>
        <taxon>Actinomycetota</taxon>
        <taxon>Actinomycetes</taxon>
        <taxon>Pseudonocardiales</taxon>
        <taxon>Pseudonocardiaceae</taxon>
        <taxon>Saccharothrix</taxon>
    </lineage>
</organism>
<reference evidence="3" key="1">
    <citation type="journal article" date="2019" name="Int. J. Syst. Evol. Microbiol.">
        <title>The Global Catalogue of Microorganisms (GCM) 10K type strain sequencing project: providing services to taxonomists for standard genome sequencing and annotation.</title>
        <authorList>
            <consortium name="The Broad Institute Genomics Platform"/>
            <consortium name="The Broad Institute Genome Sequencing Center for Infectious Disease"/>
            <person name="Wu L."/>
            <person name="Ma J."/>
        </authorList>
    </citation>
    <scope>NUCLEOTIDE SEQUENCE [LARGE SCALE GENOMIC DNA]</scope>
    <source>
        <strain evidence="3">KCTC 12848</strain>
    </source>
</reference>
<feature type="compositionally biased region" description="Basic residues" evidence="1">
    <location>
        <begin position="12"/>
        <end position="21"/>
    </location>
</feature>
<name>A0ABV9YBA4_9PSEU</name>
<evidence type="ECO:0000313" key="3">
    <source>
        <dbReference type="Proteomes" id="UP001595833"/>
    </source>
</evidence>
<sequence>MAGLVVDEDRAARRHRRRAHSYPRGFAPHSSGLPAAQIHTTHEGLVRWPGTGRQAAGPVAATTSVHDLSALPDGPVVAAARSRSSRG</sequence>
<evidence type="ECO:0000313" key="2">
    <source>
        <dbReference type="EMBL" id="MFC5059896.1"/>
    </source>
</evidence>
<dbReference type="RefSeq" id="WP_344042493.1">
    <property type="nucleotide sequence ID" value="NZ_BAAAKE010000034.1"/>
</dbReference>
<accession>A0ABV9YBA4</accession>